<keyword evidence="1" id="KW-0547">Nucleotide-binding</keyword>
<dbReference type="GO" id="GO:0006430">
    <property type="term" value="P:lysyl-tRNA aminoacylation"/>
    <property type="evidence" value="ECO:0007669"/>
    <property type="project" value="TreeGrafter"/>
</dbReference>
<dbReference type="GO" id="GO:0000049">
    <property type="term" value="F:tRNA binding"/>
    <property type="evidence" value="ECO:0007669"/>
    <property type="project" value="TreeGrafter"/>
</dbReference>
<organism evidence="3 4">
    <name type="scientific">Candidatus Magasanikbacteria bacterium CG10_big_fil_rev_8_21_14_0_10_40_10</name>
    <dbReference type="NCBI Taxonomy" id="1974648"/>
    <lineage>
        <taxon>Bacteria</taxon>
        <taxon>Candidatus Magasanikiibacteriota</taxon>
    </lineage>
</organism>
<comment type="caution">
    <text evidence="3">The sequence shown here is derived from an EMBL/GenBank/DDBJ whole genome shotgun (WGS) entry which is preliminary data.</text>
</comment>
<dbReference type="Pfam" id="PF01336">
    <property type="entry name" value="tRNA_anti-codon"/>
    <property type="match status" value="1"/>
</dbReference>
<reference evidence="4" key="1">
    <citation type="submission" date="2017-09" db="EMBL/GenBank/DDBJ databases">
        <title>Depth-based differentiation of microbial function through sediment-hosted aquifers and enrichment of novel symbionts in the deep terrestrial subsurface.</title>
        <authorList>
            <person name="Probst A.J."/>
            <person name="Ladd B."/>
            <person name="Jarett J.K."/>
            <person name="Geller-Mcgrath D.E."/>
            <person name="Sieber C.M.K."/>
            <person name="Emerson J.B."/>
            <person name="Anantharaman K."/>
            <person name="Thomas B.C."/>
            <person name="Malmstrom R."/>
            <person name="Stieglmeier M."/>
            <person name="Klingl A."/>
            <person name="Woyke T."/>
            <person name="Ryan C.M."/>
            <person name="Banfield J.F."/>
        </authorList>
    </citation>
    <scope>NUCLEOTIDE SEQUENCE [LARGE SCALE GENOMIC DNA]</scope>
</reference>
<proteinExistence type="predicted"/>
<protein>
    <submittedName>
        <fullName evidence="3">Lysine--tRNA ligase</fullName>
    </submittedName>
</protein>
<dbReference type="GO" id="GO:0005829">
    <property type="term" value="C:cytosol"/>
    <property type="evidence" value="ECO:0007669"/>
    <property type="project" value="TreeGrafter"/>
</dbReference>
<evidence type="ECO:0000313" key="3">
    <source>
        <dbReference type="EMBL" id="PIT87583.1"/>
    </source>
</evidence>
<dbReference type="PANTHER" id="PTHR42918">
    <property type="entry name" value="LYSYL-TRNA SYNTHETASE"/>
    <property type="match status" value="1"/>
</dbReference>
<dbReference type="InterPro" id="IPR012340">
    <property type="entry name" value="NA-bd_OB-fold"/>
</dbReference>
<dbReference type="Proteomes" id="UP000231183">
    <property type="component" value="Unassembled WGS sequence"/>
</dbReference>
<dbReference type="Gene3D" id="2.40.50.140">
    <property type="entry name" value="Nucleic acid-binding proteins"/>
    <property type="match status" value="1"/>
</dbReference>
<gene>
    <name evidence="3" type="ORF">COU31_02160</name>
</gene>
<feature type="domain" description="OB" evidence="2">
    <location>
        <begin position="58"/>
        <end position="122"/>
    </location>
</feature>
<dbReference type="GO" id="GO:0004824">
    <property type="term" value="F:lysine-tRNA ligase activity"/>
    <property type="evidence" value="ECO:0007669"/>
    <property type="project" value="TreeGrafter"/>
</dbReference>
<dbReference type="AlphaFoldDB" id="A0A2M6W459"/>
<dbReference type="PANTHER" id="PTHR42918:SF6">
    <property type="entry name" value="ELONGATION FACTOR P--(R)-BETA-LYSINE LIGASE"/>
    <property type="match status" value="1"/>
</dbReference>
<dbReference type="EMBL" id="PFBX01000018">
    <property type="protein sequence ID" value="PIT87583.1"/>
    <property type="molecule type" value="Genomic_DNA"/>
</dbReference>
<keyword evidence="3" id="KW-0436">Ligase</keyword>
<sequence>MTKFENASERDERLKRLSELQKHGINPYPAQIAFSTQSIQDIVSDFVSLESSGAKIGVRGRVRSKRAHGALQFIDLEENGVKIQLYIKQGEIDNKQFDLLKDLIDVGDFLAAEGVCVKTKRGEQ</sequence>
<accession>A0A2M6W459</accession>
<evidence type="ECO:0000256" key="1">
    <source>
        <dbReference type="ARBA" id="ARBA00022741"/>
    </source>
</evidence>
<dbReference type="SUPFAM" id="SSF50249">
    <property type="entry name" value="Nucleic acid-binding proteins"/>
    <property type="match status" value="1"/>
</dbReference>
<dbReference type="InterPro" id="IPR004365">
    <property type="entry name" value="NA-bd_OB_tRNA"/>
</dbReference>
<evidence type="ECO:0000259" key="2">
    <source>
        <dbReference type="Pfam" id="PF01336"/>
    </source>
</evidence>
<name>A0A2M6W459_9BACT</name>
<feature type="non-terminal residue" evidence="3">
    <location>
        <position position="124"/>
    </location>
</feature>
<evidence type="ECO:0000313" key="4">
    <source>
        <dbReference type="Proteomes" id="UP000231183"/>
    </source>
</evidence>